<evidence type="ECO:0000313" key="2">
    <source>
        <dbReference type="EMBL" id="RFT65554.1"/>
    </source>
</evidence>
<reference evidence="2 3" key="1">
    <citation type="submission" date="2018-08" db="EMBL/GenBank/DDBJ databases">
        <title>Bacillus clarus sp. nov. strain PS00077A.</title>
        <authorList>
            <person name="Mendez Acevedo M."/>
            <person name="Carroll L."/>
            <person name="Mukherjee M."/>
            <person name="Wiedmann M."/>
            <person name="Kovac J."/>
        </authorList>
    </citation>
    <scope>NUCLEOTIDE SEQUENCE [LARGE SCALE GENOMIC DNA]</scope>
    <source>
        <strain evidence="2 3">PS00077A</strain>
    </source>
</reference>
<keyword evidence="1" id="KW-0812">Transmembrane</keyword>
<dbReference type="Proteomes" id="UP000264294">
    <property type="component" value="Unassembled WGS sequence"/>
</dbReference>
<sequence length="84" mass="9727">MFAVHILFVSSQILLPCNSIVTNFFAEGNDETKVNKRSNHFVRKKAYFSYSTKIYLFLILFTAFLYMTLTFPIAVLSQLAIHLQ</sequence>
<comment type="caution">
    <text evidence="2">The sequence shown here is derived from an EMBL/GenBank/DDBJ whole genome shotgun (WGS) entry which is preliminary data.</text>
</comment>
<keyword evidence="3" id="KW-1185">Reference proteome</keyword>
<organism evidence="2 3">
    <name type="scientific">Bacillus clarus</name>
    <dbReference type="NCBI Taxonomy" id="2338372"/>
    <lineage>
        <taxon>Bacteria</taxon>
        <taxon>Bacillati</taxon>
        <taxon>Bacillota</taxon>
        <taxon>Bacilli</taxon>
        <taxon>Bacillales</taxon>
        <taxon>Bacillaceae</taxon>
        <taxon>Bacillus</taxon>
        <taxon>Bacillus cereus group</taxon>
    </lineage>
</organism>
<evidence type="ECO:0000256" key="1">
    <source>
        <dbReference type="SAM" id="Phobius"/>
    </source>
</evidence>
<dbReference type="EMBL" id="QVOD01000025">
    <property type="protein sequence ID" value="RFT65554.1"/>
    <property type="molecule type" value="Genomic_DNA"/>
</dbReference>
<gene>
    <name evidence="2" type="ORF">D0U04_18890</name>
</gene>
<name>A0ABX9KSI0_9BACI</name>
<proteinExistence type="predicted"/>
<accession>A0ABX9KSI0</accession>
<feature type="transmembrane region" description="Helical" evidence="1">
    <location>
        <begin position="54"/>
        <end position="76"/>
    </location>
</feature>
<evidence type="ECO:0000313" key="3">
    <source>
        <dbReference type="Proteomes" id="UP000264294"/>
    </source>
</evidence>
<protein>
    <submittedName>
        <fullName evidence="2">Uncharacterized protein</fullName>
    </submittedName>
</protein>
<keyword evidence="1" id="KW-0472">Membrane</keyword>
<keyword evidence="1" id="KW-1133">Transmembrane helix</keyword>